<dbReference type="EnsemblPlants" id="KEH23260">
    <property type="protein sequence ID" value="KEH23260"/>
    <property type="gene ID" value="MTR_7g072600"/>
</dbReference>
<reference evidence="2 4" key="1">
    <citation type="journal article" date="2011" name="Nature">
        <title>The Medicago genome provides insight into the evolution of rhizobial symbioses.</title>
        <authorList>
            <person name="Young N.D."/>
            <person name="Debelle F."/>
            <person name="Oldroyd G.E."/>
            <person name="Geurts R."/>
            <person name="Cannon S.B."/>
            <person name="Udvardi M.K."/>
            <person name="Benedito V.A."/>
            <person name="Mayer K.F."/>
            <person name="Gouzy J."/>
            <person name="Schoof H."/>
            <person name="Van de Peer Y."/>
            <person name="Proost S."/>
            <person name="Cook D.R."/>
            <person name="Meyers B.C."/>
            <person name="Spannagl M."/>
            <person name="Cheung F."/>
            <person name="De Mita S."/>
            <person name="Krishnakumar V."/>
            <person name="Gundlach H."/>
            <person name="Zhou S."/>
            <person name="Mudge J."/>
            <person name="Bharti A.K."/>
            <person name="Murray J.D."/>
            <person name="Naoumkina M.A."/>
            <person name="Rosen B."/>
            <person name="Silverstein K.A."/>
            <person name="Tang H."/>
            <person name="Rombauts S."/>
            <person name="Zhao P.X."/>
            <person name="Zhou P."/>
            <person name="Barbe V."/>
            <person name="Bardou P."/>
            <person name="Bechner M."/>
            <person name="Bellec A."/>
            <person name="Berger A."/>
            <person name="Berges H."/>
            <person name="Bidwell S."/>
            <person name="Bisseling T."/>
            <person name="Choisne N."/>
            <person name="Couloux A."/>
            <person name="Denny R."/>
            <person name="Deshpande S."/>
            <person name="Dai X."/>
            <person name="Doyle J.J."/>
            <person name="Dudez A.M."/>
            <person name="Farmer A.D."/>
            <person name="Fouteau S."/>
            <person name="Franken C."/>
            <person name="Gibelin C."/>
            <person name="Gish J."/>
            <person name="Goldstein S."/>
            <person name="Gonzalez A.J."/>
            <person name="Green P.J."/>
            <person name="Hallab A."/>
            <person name="Hartog M."/>
            <person name="Hua A."/>
            <person name="Humphray S.J."/>
            <person name="Jeong D.H."/>
            <person name="Jing Y."/>
            <person name="Jocker A."/>
            <person name="Kenton S.M."/>
            <person name="Kim D.J."/>
            <person name="Klee K."/>
            <person name="Lai H."/>
            <person name="Lang C."/>
            <person name="Lin S."/>
            <person name="Macmil S.L."/>
            <person name="Magdelenat G."/>
            <person name="Matthews L."/>
            <person name="McCorrison J."/>
            <person name="Monaghan E.L."/>
            <person name="Mun J.H."/>
            <person name="Najar F.Z."/>
            <person name="Nicholson C."/>
            <person name="Noirot C."/>
            <person name="O'Bleness M."/>
            <person name="Paule C.R."/>
            <person name="Poulain J."/>
            <person name="Prion F."/>
            <person name="Qin B."/>
            <person name="Qu C."/>
            <person name="Retzel E.F."/>
            <person name="Riddle C."/>
            <person name="Sallet E."/>
            <person name="Samain S."/>
            <person name="Samson N."/>
            <person name="Sanders I."/>
            <person name="Saurat O."/>
            <person name="Scarpelli C."/>
            <person name="Schiex T."/>
            <person name="Segurens B."/>
            <person name="Severin A.J."/>
            <person name="Sherrier D.J."/>
            <person name="Shi R."/>
            <person name="Sims S."/>
            <person name="Singer S.R."/>
            <person name="Sinharoy S."/>
            <person name="Sterck L."/>
            <person name="Viollet A."/>
            <person name="Wang B.B."/>
            <person name="Wang K."/>
            <person name="Wang M."/>
            <person name="Wang X."/>
            <person name="Warfsmann J."/>
            <person name="Weissenbach J."/>
            <person name="White D.D."/>
            <person name="White J.D."/>
            <person name="Wiley G.B."/>
            <person name="Wincker P."/>
            <person name="Xing Y."/>
            <person name="Yang L."/>
            <person name="Yao Z."/>
            <person name="Ying F."/>
            <person name="Zhai J."/>
            <person name="Zhou L."/>
            <person name="Zuber A."/>
            <person name="Denarie J."/>
            <person name="Dixon R.A."/>
            <person name="May G.D."/>
            <person name="Schwartz D.C."/>
            <person name="Rogers J."/>
            <person name="Quetier F."/>
            <person name="Town C.D."/>
            <person name="Roe B.A."/>
        </authorList>
    </citation>
    <scope>NUCLEOTIDE SEQUENCE [LARGE SCALE GENOMIC DNA]</scope>
    <source>
        <strain evidence="2">A17</strain>
        <strain evidence="3 4">cv. Jemalong A17</strain>
    </source>
</reference>
<dbReference type="PANTHER" id="PTHR43337">
    <property type="entry name" value="XANTHINE/URACIL PERMEASE C887.17-RELATED"/>
    <property type="match status" value="1"/>
</dbReference>
<reference evidence="2 4" key="2">
    <citation type="journal article" date="2014" name="BMC Genomics">
        <title>An improved genome release (version Mt4.0) for the model legume Medicago truncatula.</title>
        <authorList>
            <person name="Tang H."/>
            <person name="Krishnakumar V."/>
            <person name="Bidwell S."/>
            <person name="Rosen B."/>
            <person name="Chan A."/>
            <person name="Zhou S."/>
            <person name="Gentzbittel L."/>
            <person name="Childs K.L."/>
            <person name="Yandell M."/>
            <person name="Gundlach H."/>
            <person name="Mayer K.F."/>
            <person name="Schwartz D.C."/>
            <person name="Town C.D."/>
        </authorList>
    </citation>
    <scope>GENOME REANNOTATION</scope>
    <source>
        <strain evidence="2">A17</strain>
        <strain evidence="3 4">cv. Jemalong A17</strain>
    </source>
</reference>
<dbReference type="InterPro" id="IPR045018">
    <property type="entry name" value="Azg-like"/>
</dbReference>
<reference evidence="3" key="3">
    <citation type="submission" date="2015-04" db="UniProtKB">
        <authorList>
            <consortium name="EnsemblPlants"/>
        </authorList>
    </citation>
    <scope>IDENTIFICATION</scope>
    <source>
        <strain evidence="3">cv. Jemalong A17</strain>
    </source>
</reference>
<organism evidence="2 4">
    <name type="scientific">Medicago truncatula</name>
    <name type="common">Barrel medic</name>
    <name type="synonym">Medicago tribuloides</name>
    <dbReference type="NCBI Taxonomy" id="3880"/>
    <lineage>
        <taxon>Eukaryota</taxon>
        <taxon>Viridiplantae</taxon>
        <taxon>Streptophyta</taxon>
        <taxon>Embryophyta</taxon>
        <taxon>Tracheophyta</taxon>
        <taxon>Spermatophyta</taxon>
        <taxon>Magnoliopsida</taxon>
        <taxon>eudicotyledons</taxon>
        <taxon>Gunneridae</taxon>
        <taxon>Pentapetalae</taxon>
        <taxon>rosids</taxon>
        <taxon>fabids</taxon>
        <taxon>Fabales</taxon>
        <taxon>Fabaceae</taxon>
        <taxon>Papilionoideae</taxon>
        <taxon>50 kb inversion clade</taxon>
        <taxon>NPAAA clade</taxon>
        <taxon>Hologalegina</taxon>
        <taxon>IRL clade</taxon>
        <taxon>Trifolieae</taxon>
        <taxon>Medicago</taxon>
    </lineage>
</organism>
<evidence type="ECO:0000313" key="2">
    <source>
        <dbReference type="EMBL" id="KEH23260.1"/>
    </source>
</evidence>
<dbReference type="GO" id="GO:0015205">
    <property type="term" value="F:nucleobase transmembrane transporter activity"/>
    <property type="evidence" value="ECO:0007669"/>
    <property type="project" value="InterPro"/>
</dbReference>
<sequence length="95" mass="9838">MYDEDVIFNVIVLKNNFLRAKLAKLVPKPVRDSSSAGIGLFLAFIGLQSSKGIGLVGYSPSTLQTLGGCPRSDLTALTPVVTAVNGTVSLLSGSA</sequence>
<evidence type="ECO:0000313" key="3">
    <source>
        <dbReference type="EnsemblPlants" id="KEH23260"/>
    </source>
</evidence>
<dbReference type="PANTHER" id="PTHR43337:SF19">
    <property type="entry name" value="ADENINE_GUANINE PERMEASE AZG1"/>
    <property type="match status" value="1"/>
</dbReference>
<evidence type="ECO:0000256" key="1">
    <source>
        <dbReference type="ARBA" id="ARBA00022448"/>
    </source>
</evidence>
<dbReference type="EMBL" id="CM001223">
    <property type="protein sequence ID" value="KEH23260.1"/>
    <property type="molecule type" value="Genomic_DNA"/>
</dbReference>
<dbReference type="AlphaFoldDB" id="A0A072UBM7"/>
<dbReference type="HOGENOM" id="CLU_2376054_0_0_1"/>
<gene>
    <name evidence="2" type="ordered locus">MTR_7g072600</name>
</gene>
<dbReference type="Proteomes" id="UP000002051">
    <property type="component" value="Unassembled WGS sequence"/>
</dbReference>
<keyword evidence="1" id="KW-0813">Transport</keyword>
<evidence type="ECO:0000313" key="4">
    <source>
        <dbReference type="Proteomes" id="UP000002051"/>
    </source>
</evidence>
<accession>A0A072UBM7</accession>
<dbReference type="STRING" id="3880.A0A072UBM7"/>
<proteinExistence type="predicted"/>
<protein>
    <submittedName>
        <fullName evidence="2">Adenine/guanine permease</fullName>
    </submittedName>
</protein>
<name>A0A072UBM7_MEDTR</name>
<keyword evidence="4" id="KW-1185">Reference proteome</keyword>